<dbReference type="Gene3D" id="3.30.2140.10">
    <property type="entry name" value="Arylamine N-acetyltransferase"/>
    <property type="match status" value="1"/>
</dbReference>
<dbReference type="Gene3D" id="2.40.128.150">
    <property type="entry name" value="Cysteine proteinases"/>
    <property type="match status" value="1"/>
</dbReference>
<reference evidence="3" key="1">
    <citation type="submission" date="2016-01" db="EMBL/GenBank/DDBJ databases">
        <authorList>
            <person name="Peeters C."/>
        </authorList>
    </citation>
    <scope>NUCLEOTIDE SEQUENCE [LARGE SCALE GENOMIC DNA]</scope>
    <source>
        <strain evidence="3">LMG 29318</strain>
    </source>
</reference>
<comment type="similarity">
    <text evidence="1 2">Belongs to the arylamine N-acetyltransferase family.</text>
</comment>
<dbReference type="Proteomes" id="UP000054870">
    <property type="component" value="Unassembled WGS sequence"/>
</dbReference>
<dbReference type="GO" id="GO:0016407">
    <property type="term" value="F:acetyltransferase activity"/>
    <property type="evidence" value="ECO:0007669"/>
    <property type="project" value="InterPro"/>
</dbReference>
<dbReference type="InterPro" id="IPR038765">
    <property type="entry name" value="Papain-like_cys_pep_sf"/>
</dbReference>
<dbReference type="PANTHER" id="PTHR11786">
    <property type="entry name" value="N-HYDROXYARYLAMINE O-ACETYLTRANSFERASE"/>
    <property type="match status" value="1"/>
</dbReference>
<organism evidence="3 4">
    <name type="scientific">Caballeronia catudaia</name>
    <dbReference type="NCBI Taxonomy" id="1777136"/>
    <lineage>
        <taxon>Bacteria</taxon>
        <taxon>Pseudomonadati</taxon>
        <taxon>Pseudomonadota</taxon>
        <taxon>Betaproteobacteria</taxon>
        <taxon>Burkholderiales</taxon>
        <taxon>Burkholderiaceae</taxon>
        <taxon>Caballeronia</taxon>
    </lineage>
</organism>
<dbReference type="Pfam" id="PF00797">
    <property type="entry name" value="Acetyltransf_2"/>
    <property type="match status" value="1"/>
</dbReference>
<evidence type="ECO:0000256" key="1">
    <source>
        <dbReference type="ARBA" id="ARBA00006547"/>
    </source>
</evidence>
<comment type="caution">
    <text evidence="3">The sequence shown here is derived from an EMBL/GenBank/DDBJ whole genome shotgun (WGS) entry which is preliminary data.</text>
</comment>
<dbReference type="AlphaFoldDB" id="A0A158A1D0"/>
<proteinExistence type="inferred from homology"/>
<dbReference type="EMBL" id="FCOF02000005">
    <property type="protein sequence ID" value="SAK51476.1"/>
    <property type="molecule type" value="Genomic_DNA"/>
</dbReference>
<sequence length="303" mass="33470">MPACDQARGHCDIDDGVDNPGPGHLMNAHDTSIDLIAYFERIGFGGPARPAPTLDTLRALHLLHPQAIPFENLDVLLGRPVSLDRQSIQSKLVTSGRGGYCYEHNLLFRSVLETLGFRVRSFAGRVLWGREAPEVPARMHMLLLVDVDEGTFLTDVGFGGMTLSAPLALQTGLEQITPHGAFRLDDASGEPHGYILKALVNGAWTSVYRFDLDPQYDADYEMANHFVSTWSQSIFVHNLLAARLAPGKRFGLFNRRFSAHDEHEGSTHRELGDVAELRRILENELGIRLPDSADLDAALARLP</sequence>
<accession>A0A158A1D0</accession>
<evidence type="ECO:0000313" key="4">
    <source>
        <dbReference type="Proteomes" id="UP000054870"/>
    </source>
</evidence>
<evidence type="ECO:0000256" key="2">
    <source>
        <dbReference type="RuleBase" id="RU003452"/>
    </source>
</evidence>
<dbReference type="InterPro" id="IPR001447">
    <property type="entry name" value="Arylamine_N-AcTrfase"/>
</dbReference>
<name>A0A158A1D0_9BURK</name>
<gene>
    <name evidence="3" type="ORF">AWB75_01579</name>
</gene>
<dbReference type="SUPFAM" id="SSF54001">
    <property type="entry name" value="Cysteine proteinases"/>
    <property type="match status" value="1"/>
</dbReference>
<dbReference type="PRINTS" id="PR01543">
    <property type="entry name" value="ANATRNSFRASE"/>
</dbReference>
<evidence type="ECO:0000313" key="3">
    <source>
        <dbReference type="EMBL" id="SAK51476.1"/>
    </source>
</evidence>
<protein>
    <submittedName>
        <fullName evidence="3">N-hydroxyarylamine O-acetyltransferase</fullName>
    </submittedName>
</protein>
<keyword evidence="4" id="KW-1185">Reference proteome</keyword>
<dbReference type="PANTHER" id="PTHR11786:SF0">
    <property type="entry name" value="ARYLAMINE N-ACETYLTRANSFERASE 4-RELATED"/>
    <property type="match status" value="1"/>
</dbReference>